<keyword evidence="1" id="KW-1133">Transmembrane helix</keyword>
<dbReference type="GeneID" id="73289987"/>
<evidence type="ECO:0000313" key="4">
    <source>
        <dbReference type="Proteomes" id="UP001056855"/>
    </source>
</evidence>
<gene>
    <name evidence="3" type="ORF">NGM29_08035</name>
</gene>
<proteinExistence type="predicted"/>
<evidence type="ECO:0000259" key="2">
    <source>
        <dbReference type="Pfam" id="PF26402"/>
    </source>
</evidence>
<feature type="transmembrane region" description="Helical" evidence="1">
    <location>
        <begin position="30"/>
        <end position="48"/>
    </location>
</feature>
<dbReference type="KEGG" id="sawl:NGM29_08035"/>
<evidence type="ECO:0000256" key="1">
    <source>
        <dbReference type="SAM" id="Phobius"/>
    </source>
</evidence>
<evidence type="ECO:0000313" key="3">
    <source>
        <dbReference type="EMBL" id="UTF55186.1"/>
    </source>
</evidence>
<feature type="transmembrane region" description="Helical" evidence="1">
    <location>
        <begin position="7"/>
        <end position="24"/>
    </location>
</feature>
<dbReference type="Pfam" id="PF26402">
    <property type="entry name" value="DUF8100"/>
    <property type="match status" value="1"/>
</dbReference>
<dbReference type="EMBL" id="CP100355">
    <property type="protein sequence ID" value="UTF55186.1"/>
    <property type="molecule type" value="Genomic_DNA"/>
</dbReference>
<name>A0A9E7NCW7_9EURY</name>
<keyword evidence="4" id="KW-1185">Reference proteome</keyword>
<feature type="domain" description="DUF8100" evidence="2">
    <location>
        <begin position="69"/>
        <end position="173"/>
    </location>
</feature>
<keyword evidence="1" id="KW-0812">Transmembrane</keyword>
<dbReference type="AlphaFoldDB" id="A0A9E7NCW7"/>
<keyword evidence="1" id="KW-0472">Membrane</keyword>
<sequence length="179" mass="18553">MGNERRFRVLTIALVVAGTGMGALGWRFGGIGEVVLGVLAVALGLVLYSFVRRSPEAIRTSAESTRESLIVQLALVITLFVFLAYLGTMVSSVDSSAVFAVPTSPVLATGGLLLGGTFGGLLPILTRSGGHPGFVNTIGNALTAAVFLGLFLVEPPTSVVYATAYPASRTGVLWRGSRP</sequence>
<feature type="transmembrane region" description="Helical" evidence="1">
    <location>
        <begin position="133"/>
        <end position="153"/>
    </location>
</feature>
<organism evidence="3 4">
    <name type="scientific">Natronosalvus rutilus</name>
    <dbReference type="NCBI Taxonomy" id="2953753"/>
    <lineage>
        <taxon>Archaea</taxon>
        <taxon>Methanobacteriati</taxon>
        <taxon>Methanobacteriota</taxon>
        <taxon>Stenosarchaea group</taxon>
        <taxon>Halobacteria</taxon>
        <taxon>Halobacteriales</taxon>
        <taxon>Natrialbaceae</taxon>
        <taxon>Natronosalvus</taxon>
    </lineage>
</organism>
<reference evidence="3" key="1">
    <citation type="submission" date="2022-06" db="EMBL/GenBank/DDBJ databases">
        <title>Diverse halophilic archaea isolated from saline environments.</title>
        <authorList>
            <person name="Cui H.-L."/>
        </authorList>
    </citation>
    <scope>NUCLEOTIDE SEQUENCE</scope>
    <source>
        <strain evidence="3">WLHS1</strain>
    </source>
</reference>
<protein>
    <recommendedName>
        <fullName evidence="2">DUF8100 domain-containing protein</fullName>
    </recommendedName>
</protein>
<feature type="transmembrane region" description="Helical" evidence="1">
    <location>
        <begin position="106"/>
        <end position="126"/>
    </location>
</feature>
<dbReference type="Proteomes" id="UP001056855">
    <property type="component" value="Chromosome"/>
</dbReference>
<feature type="transmembrane region" description="Helical" evidence="1">
    <location>
        <begin position="69"/>
        <end position="86"/>
    </location>
</feature>
<accession>A0A9E7NCW7</accession>
<dbReference type="RefSeq" id="WP_254159980.1">
    <property type="nucleotide sequence ID" value="NZ_CP100355.1"/>
</dbReference>
<dbReference type="InterPro" id="IPR058413">
    <property type="entry name" value="DUF8100"/>
</dbReference>